<keyword evidence="2" id="KW-1185">Reference proteome</keyword>
<dbReference type="Proteomes" id="UP000541810">
    <property type="component" value="Unassembled WGS sequence"/>
</dbReference>
<evidence type="ECO:0000313" key="1">
    <source>
        <dbReference type="EMBL" id="MBB6431571.1"/>
    </source>
</evidence>
<comment type="caution">
    <text evidence="1">The sequence shown here is derived from an EMBL/GenBank/DDBJ whole genome shotgun (WGS) entry which is preliminary data.</text>
</comment>
<dbReference type="EMBL" id="JACHGY010000001">
    <property type="protein sequence ID" value="MBB6431571.1"/>
    <property type="molecule type" value="Genomic_DNA"/>
</dbReference>
<dbReference type="AlphaFoldDB" id="A0A7X0HBA0"/>
<sequence>MDYAAVLEKLKADERTSDLFEKRNSKKLFDPYAEQTFF</sequence>
<proteinExistence type="predicted"/>
<gene>
    <name evidence="1" type="ORF">HNQ40_003377</name>
</gene>
<reference evidence="1 2" key="1">
    <citation type="submission" date="2020-08" db="EMBL/GenBank/DDBJ databases">
        <title>Genomic Encyclopedia of Type Strains, Phase IV (KMG-IV): sequencing the most valuable type-strain genomes for metagenomic binning, comparative biology and taxonomic classification.</title>
        <authorList>
            <person name="Goeker M."/>
        </authorList>
    </citation>
    <scope>NUCLEOTIDE SEQUENCE [LARGE SCALE GENOMIC DNA]</scope>
    <source>
        <strain evidence="1 2">DSM 103725</strain>
    </source>
</reference>
<accession>A0A7X0HBA0</accession>
<name>A0A7X0HBA0_9BACT</name>
<organism evidence="1 2">
    <name type="scientific">Algisphaera agarilytica</name>
    <dbReference type="NCBI Taxonomy" id="1385975"/>
    <lineage>
        <taxon>Bacteria</taxon>
        <taxon>Pseudomonadati</taxon>
        <taxon>Planctomycetota</taxon>
        <taxon>Phycisphaerae</taxon>
        <taxon>Phycisphaerales</taxon>
        <taxon>Phycisphaeraceae</taxon>
        <taxon>Algisphaera</taxon>
    </lineage>
</organism>
<evidence type="ECO:0000313" key="2">
    <source>
        <dbReference type="Proteomes" id="UP000541810"/>
    </source>
</evidence>
<protein>
    <submittedName>
        <fullName evidence="1">Uncharacterized protein</fullName>
    </submittedName>
</protein>